<dbReference type="EMBL" id="AB593167">
    <property type="protein sequence ID" value="BAJ84095.1"/>
    <property type="molecule type" value="mRNA"/>
</dbReference>
<proteinExistence type="evidence at transcript level"/>
<gene>
    <name evidence="2" type="primary">HP11012</name>
</gene>
<evidence type="ECO:0000256" key="1">
    <source>
        <dbReference type="SAM" id="MobiDB-lite"/>
    </source>
</evidence>
<organism evidence="2">
    <name type="scientific">Homo sapiens</name>
    <name type="common">Human</name>
    <dbReference type="NCBI Taxonomy" id="9606"/>
    <lineage>
        <taxon>Eukaryota</taxon>
        <taxon>Metazoa</taxon>
        <taxon>Chordata</taxon>
        <taxon>Craniata</taxon>
        <taxon>Vertebrata</taxon>
        <taxon>Euteleostomi</taxon>
        <taxon>Mammalia</taxon>
        <taxon>Eutheria</taxon>
        <taxon>Euarchontoglires</taxon>
        <taxon>Primates</taxon>
        <taxon>Haplorrhini</taxon>
        <taxon>Catarrhini</taxon>
        <taxon>Hominidae</taxon>
        <taxon>Homo</taxon>
    </lineage>
</organism>
<sequence>MAVSVRTGSFSWDIRMSSKERKFSSGPSAPDSTRK</sequence>
<feature type="compositionally biased region" description="Polar residues" evidence="1">
    <location>
        <begin position="25"/>
        <end position="35"/>
    </location>
</feature>
<reference evidence="2" key="1">
    <citation type="journal article" date="2011" name="Invest. Ophthalmol. Vis. Sci.">
        <title>Full-length transcriptome analysis of human retina-derived cell lines ARPE-19 and Y79 using the vector-capping method.</title>
        <authorList>
            <person name="Oshikawa M."/>
            <person name="Tsutsui C."/>
            <person name="Ikegami T."/>
            <person name="Fuchida Y."/>
            <person name="Matsubara M."/>
            <person name="Toyama S."/>
            <person name="Usami R."/>
            <person name="Ohtoko K."/>
            <person name="Kato S."/>
        </authorList>
    </citation>
    <scope>NUCLEOTIDE SEQUENCE</scope>
</reference>
<feature type="region of interest" description="Disordered" evidence="1">
    <location>
        <begin position="16"/>
        <end position="35"/>
    </location>
</feature>
<accession>F1T0M1</accession>
<name>F1T0M1_HUMAN</name>
<protein>
    <submittedName>
        <fullName evidence="2">Uncharacterized protein</fullName>
    </submittedName>
</protein>
<evidence type="ECO:0000313" key="2">
    <source>
        <dbReference type="EMBL" id="BAJ84095.1"/>
    </source>
</evidence>
<dbReference type="AlphaFoldDB" id="F1T0M1"/>